<dbReference type="InParanoid" id="A0A517SLM4"/>
<proteinExistence type="predicted"/>
<keyword evidence="2" id="KW-1185">Reference proteome</keyword>
<evidence type="ECO:0000313" key="1">
    <source>
        <dbReference type="EMBL" id="QDT57027.1"/>
    </source>
</evidence>
<accession>A0A517SLM4</accession>
<dbReference type="Proteomes" id="UP000315700">
    <property type="component" value="Chromosome"/>
</dbReference>
<dbReference type="KEGG" id="ccos:Pan44_50920"/>
<organism evidence="1 2">
    <name type="scientific">Caulifigura coniformis</name>
    <dbReference type="NCBI Taxonomy" id="2527983"/>
    <lineage>
        <taxon>Bacteria</taxon>
        <taxon>Pseudomonadati</taxon>
        <taxon>Planctomycetota</taxon>
        <taxon>Planctomycetia</taxon>
        <taxon>Planctomycetales</taxon>
        <taxon>Planctomycetaceae</taxon>
        <taxon>Caulifigura</taxon>
    </lineage>
</organism>
<protein>
    <submittedName>
        <fullName evidence="1">Uncharacterized protein</fullName>
    </submittedName>
</protein>
<evidence type="ECO:0000313" key="2">
    <source>
        <dbReference type="Proteomes" id="UP000315700"/>
    </source>
</evidence>
<dbReference type="EMBL" id="CP036271">
    <property type="protein sequence ID" value="QDT57027.1"/>
    <property type="molecule type" value="Genomic_DNA"/>
</dbReference>
<name>A0A517SLM4_9PLAN</name>
<sequence>MLITTVSPFMGLQVWAITQCAVTGASSVQQSEFTVWGNSQDKLPSCSSRERRALTQVWLI</sequence>
<dbReference type="AlphaFoldDB" id="A0A517SLM4"/>
<gene>
    <name evidence="1" type="ORF">Pan44_50920</name>
</gene>
<reference evidence="1 2" key="1">
    <citation type="submission" date="2019-02" db="EMBL/GenBank/DDBJ databases">
        <title>Deep-cultivation of Planctomycetes and their phenomic and genomic characterization uncovers novel biology.</title>
        <authorList>
            <person name="Wiegand S."/>
            <person name="Jogler M."/>
            <person name="Boedeker C."/>
            <person name="Pinto D."/>
            <person name="Vollmers J."/>
            <person name="Rivas-Marin E."/>
            <person name="Kohn T."/>
            <person name="Peeters S.H."/>
            <person name="Heuer A."/>
            <person name="Rast P."/>
            <person name="Oberbeckmann S."/>
            <person name="Bunk B."/>
            <person name="Jeske O."/>
            <person name="Meyerdierks A."/>
            <person name="Storesund J.E."/>
            <person name="Kallscheuer N."/>
            <person name="Luecker S."/>
            <person name="Lage O.M."/>
            <person name="Pohl T."/>
            <person name="Merkel B.J."/>
            <person name="Hornburger P."/>
            <person name="Mueller R.-W."/>
            <person name="Bruemmer F."/>
            <person name="Labrenz M."/>
            <person name="Spormann A.M."/>
            <person name="Op den Camp H."/>
            <person name="Overmann J."/>
            <person name="Amann R."/>
            <person name="Jetten M.S.M."/>
            <person name="Mascher T."/>
            <person name="Medema M.H."/>
            <person name="Devos D.P."/>
            <person name="Kaster A.-K."/>
            <person name="Ovreas L."/>
            <person name="Rohde M."/>
            <person name="Galperin M.Y."/>
            <person name="Jogler C."/>
        </authorList>
    </citation>
    <scope>NUCLEOTIDE SEQUENCE [LARGE SCALE GENOMIC DNA]</scope>
    <source>
        <strain evidence="1 2">Pan44</strain>
    </source>
</reference>